<keyword evidence="9 11" id="KW-0472">Membrane</keyword>
<gene>
    <name evidence="16" type="ORF">CNF02_07110</name>
</gene>
<evidence type="ECO:0000313" key="17">
    <source>
        <dbReference type="Proteomes" id="UP000219329"/>
    </source>
</evidence>
<keyword evidence="6" id="KW-0408">Iron</keyword>
<keyword evidence="10 11" id="KW-0998">Cell outer membrane</keyword>
<dbReference type="GO" id="GO:0009279">
    <property type="term" value="C:cell outer membrane"/>
    <property type="evidence" value="ECO:0007669"/>
    <property type="project" value="UniProtKB-SubCell"/>
</dbReference>
<evidence type="ECO:0000313" key="16">
    <source>
        <dbReference type="EMBL" id="PDH33789.1"/>
    </source>
</evidence>
<evidence type="ECO:0000256" key="7">
    <source>
        <dbReference type="ARBA" id="ARBA00023065"/>
    </source>
</evidence>
<dbReference type="EMBL" id="NTJZ01000006">
    <property type="protein sequence ID" value="PDH33789.1"/>
    <property type="molecule type" value="Genomic_DNA"/>
</dbReference>
<evidence type="ECO:0000256" key="3">
    <source>
        <dbReference type="ARBA" id="ARBA00022452"/>
    </source>
</evidence>
<comment type="similarity">
    <text evidence="11 12">Belongs to the TonB-dependent receptor family.</text>
</comment>
<dbReference type="InterPro" id="IPR036942">
    <property type="entry name" value="Beta-barrel_TonB_sf"/>
</dbReference>
<evidence type="ECO:0000256" key="13">
    <source>
        <dbReference type="SAM" id="SignalP"/>
    </source>
</evidence>
<name>A0A2A5WBD2_9GAMM</name>
<keyword evidence="5 11" id="KW-0812">Transmembrane</keyword>
<evidence type="ECO:0000256" key="2">
    <source>
        <dbReference type="ARBA" id="ARBA00022448"/>
    </source>
</evidence>
<dbReference type="Proteomes" id="UP000219329">
    <property type="component" value="Unassembled WGS sequence"/>
</dbReference>
<feature type="domain" description="TonB-dependent receptor plug" evidence="15">
    <location>
        <begin position="56"/>
        <end position="159"/>
    </location>
</feature>
<keyword evidence="3 11" id="KW-1134">Transmembrane beta strand</keyword>
<accession>A0A2A5WBD2</accession>
<comment type="subcellular location">
    <subcellularLocation>
        <location evidence="1 11">Cell outer membrane</location>
        <topology evidence="1 11">Multi-pass membrane protein</topology>
    </subcellularLocation>
</comment>
<dbReference type="Gene3D" id="2.40.170.20">
    <property type="entry name" value="TonB-dependent receptor, beta-barrel domain"/>
    <property type="match status" value="2"/>
</dbReference>
<evidence type="ECO:0000259" key="15">
    <source>
        <dbReference type="Pfam" id="PF07715"/>
    </source>
</evidence>
<dbReference type="PROSITE" id="PS52016">
    <property type="entry name" value="TONB_DEPENDENT_REC_3"/>
    <property type="match status" value="1"/>
</dbReference>
<evidence type="ECO:0000256" key="10">
    <source>
        <dbReference type="ARBA" id="ARBA00023237"/>
    </source>
</evidence>
<dbReference type="Pfam" id="PF00593">
    <property type="entry name" value="TonB_dep_Rec_b-barrel"/>
    <property type="match status" value="1"/>
</dbReference>
<comment type="caution">
    <text evidence="16">The sequence shown here is derived from an EMBL/GenBank/DDBJ whole genome shotgun (WGS) entry which is preliminary data.</text>
</comment>
<evidence type="ECO:0000256" key="6">
    <source>
        <dbReference type="ARBA" id="ARBA00023004"/>
    </source>
</evidence>
<evidence type="ECO:0000259" key="14">
    <source>
        <dbReference type="Pfam" id="PF00593"/>
    </source>
</evidence>
<evidence type="ECO:0000256" key="8">
    <source>
        <dbReference type="ARBA" id="ARBA00023077"/>
    </source>
</evidence>
<dbReference type="InterPro" id="IPR039426">
    <property type="entry name" value="TonB-dep_rcpt-like"/>
</dbReference>
<evidence type="ECO:0000256" key="12">
    <source>
        <dbReference type="RuleBase" id="RU003357"/>
    </source>
</evidence>
<evidence type="ECO:0000256" key="1">
    <source>
        <dbReference type="ARBA" id="ARBA00004571"/>
    </source>
</evidence>
<sequence length="961" mass="105985">MKYIHTGALRLLGASALFCSTYTPALVFGQEANSEETDVRRIEEVTVTAERREASIQDTSISITALTAENLEDFGIRNQEDLQNFVPGTTIQPYDATVRGVGRNFRALGGDPGVATYMNGIYSEDLLTATAATFWDVERVEVLRGPQGTLYGRNAVGGAINILYNEPSHEFDSSLKSIIGNYGTNEYYGMLNGSLIEDQLAGRINFSVRDRDGVVDDLGGGDLDGLGTENAAAQFKWTPRDDIEVNFRQNFMDIDRSFGGANGGGLVVLNEEGRGSRNTWLTPGYRFIDTANIDPANYDQNSFYDQSQPIINFTNPVTGAIDQTQRVRPGIDFGDFDGTQNAAASLDGFNNTSASSAARYNECVFPGDIKGDDVCAATNGLNREEFRQQGTQFNISWDVNDRVELKYLYGFNRLTYERTTDDDNTASQFHDRQFYVNHEAEYSSHELQAFYDVSDTVSFTSGLFWYDATIDQRGDFYSSVGERRFIDPYVDNTALSAGMSAATGIPAGTPASYLLGFNPMATLYSAKQSCNVSSPAASCQANNGGNNLYLSQWYGDNGTNPDLNVTHGPSTMGSDLLYGTQTKRTAFAAYTQGVWDISDVFTLTFGLRYAWDDVDAEENLYRYSETGGDSFVGLYGGLAALNRANGGLVDDGTGRIIKPTEKVTNGGVPFALSVYRPFQRKDEKVTGRINLDWDVSDNAMMYFSATSGYRSGGFNLVFFSQTSTYDPEELLAYEIGYKTQWLDNTLQLNGSFYLYDYDTIHTVGREVSLLGGTSTSVLEAPGAEVLGVEAELVYYPTASLALGGNFSFNPSEYTETLRFSDTSDRNIPGSLYPDFEQLTQDIKGNQLIQVPEGKATAWASYNIPLNAGAQLEFFGLYSWIDEVFYSPFESDDEKADGYDRLDLRGTYTSSNGNWVISAFVNNVFDDVGNLQVLRAGEAEFFRHSSGNTVPRLFGMEFTYQY</sequence>
<keyword evidence="13" id="KW-0732">Signal</keyword>
<dbReference type="InterPro" id="IPR000531">
    <property type="entry name" value="Beta-barrel_TonB"/>
</dbReference>
<protein>
    <recommendedName>
        <fullName evidence="18">TonB-dependent receptor</fullName>
    </recommendedName>
</protein>
<dbReference type="InterPro" id="IPR012910">
    <property type="entry name" value="Plug_dom"/>
</dbReference>
<reference evidence="16 17" key="1">
    <citation type="submission" date="2017-08" db="EMBL/GenBank/DDBJ databases">
        <title>Fine stratification of microbial communities through a metagenomic profile of the photic zone.</title>
        <authorList>
            <person name="Haro-Moreno J.M."/>
            <person name="Lopez-Perez M."/>
            <person name="De La Torre J."/>
            <person name="Picazo A."/>
            <person name="Camacho A."/>
            <person name="Rodriguez-Valera F."/>
        </authorList>
    </citation>
    <scope>NUCLEOTIDE SEQUENCE [LARGE SCALE GENOMIC DNA]</scope>
    <source>
        <strain evidence="16">MED-G28</strain>
    </source>
</reference>
<proteinExistence type="inferred from homology"/>
<evidence type="ECO:0000256" key="9">
    <source>
        <dbReference type="ARBA" id="ARBA00023136"/>
    </source>
</evidence>
<evidence type="ECO:0000256" key="4">
    <source>
        <dbReference type="ARBA" id="ARBA00022496"/>
    </source>
</evidence>
<keyword evidence="2 11" id="KW-0813">Transport</keyword>
<feature type="chain" id="PRO_5013263956" description="TonB-dependent receptor" evidence="13">
    <location>
        <begin position="26"/>
        <end position="961"/>
    </location>
</feature>
<feature type="signal peptide" evidence="13">
    <location>
        <begin position="1"/>
        <end position="25"/>
    </location>
</feature>
<dbReference type="AlphaFoldDB" id="A0A2A5WBD2"/>
<evidence type="ECO:0000256" key="11">
    <source>
        <dbReference type="PROSITE-ProRule" id="PRU01360"/>
    </source>
</evidence>
<dbReference type="GO" id="GO:0006826">
    <property type="term" value="P:iron ion transport"/>
    <property type="evidence" value="ECO:0007669"/>
    <property type="project" value="UniProtKB-KW"/>
</dbReference>
<evidence type="ECO:0000256" key="5">
    <source>
        <dbReference type="ARBA" id="ARBA00022692"/>
    </source>
</evidence>
<keyword evidence="8 12" id="KW-0798">TonB box</keyword>
<organism evidence="16 17">
    <name type="scientific">OM182 bacterium MED-G28</name>
    <dbReference type="NCBI Taxonomy" id="1986256"/>
    <lineage>
        <taxon>Bacteria</taxon>
        <taxon>Pseudomonadati</taxon>
        <taxon>Pseudomonadota</taxon>
        <taxon>Gammaproteobacteria</taxon>
        <taxon>OMG group</taxon>
        <taxon>OM182 clade</taxon>
    </lineage>
</organism>
<dbReference type="SUPFAM" id="SSF56935">
    <property type="entry name" value="Porins"/>
    <property type="match status" value="1"/>
</dbReference>
<dbReference type="PANTHER" id="PTHR32552:SF81">
    <property type="entry name" value="TONB-DEPENDENT OUTER MEMBRANE RECEPTOR"/>
    <property type="match status" value="1"/>
</dbReference>
<keyword evidence="4" id="KW-0410">Iron transport</keyword>
<evidence type="ECO:0008006" key="18">
    <source>
        <dbReference type="Google" id="ProtNLM"/>
    </source>
</evidence>
<feature type="domain" description="TonB-dependent receptor-like beta-barrel" evidence="14">
    <location>
        <begin position="398"/>
        <end position="923"/>
    </location>
</feature>
<dbReference type="Pfam" id="PF07715">
    <property type="entry name" value="Plug"/>
    <property type="match status" value="1"/>
</dbReference>
<keyword evidence="7" id="KW-0406">Ion transport</keyword>
<dbReference type="PANTHER" id="PTHR32552">
    <property type="entry name" value="FERRICHROME IRON RECEPTOR-RELATED"/>
    <property type="match status" value="1"/>
</dbReference>